<dbReference type="Proteomes" id="UP001430356">
    <property type="component" value="Unassembled WGS sequence"/>
</dbReference>
<feature type="compositionally biased region" description="Basic and acidic residues" evidence="2">
    <location>
        <begin position="136"/>
        <end position="145"/>
    </location>
</feature>
<keyword evidence="1" id="KW-0175">Coiled coil</keyword>
<feature type="compositionally biased region" description="Basic and acidic residues" evidence="2">
    <location>
        <begin position="518"/>
        <end position="527"/>
    </location>
</feature>
<feature type="compositionally biased region" description="Low complexity" evidence="2">
    <location>
        <begin position="96"/>
        <end position="113"/>
    </location>
</feature>
<feature type="region of interest" description="Disordered" evidence="2">
    <location>
        <begin position="41"/>
        <end position="173"/>
    </location>
</feature>
<feature type="compositionally biased region" description="Basic residues" evidence="2">
    <location>
        <begin position="387"/>
        <end position="400"/>
    </location>
</feature>
<organism evidence="3 4">
    <name type="scientific">Novymonas esmeraldas</name>
    <dbReference type="NCBI Taxonomy" id="1808958"/>
    <lineage>
        <taxon>Eukaryota</taxon>
        <taxon>Discoba</taxon>
        <taxon>Euglenozoa</taxon>
        <taxon>Kinetoplastea</taxon>
        <taxon>Metakinetoplastina</taxon>
        <taxon>Trypanosomatida</taxon>
        <taxon>Trypanosomatidae</taxon>
        <taxon>Novymonas</taxon>
    </lineage>
</organism>
<feature type="compositionally biased region" description="Low complexity" evidence="2">
    <location>
        <begin position="234"/>
        <end position="252"/>
    </location>
</feature>
<feature type="compositionally biased region" description="Basic and acidic residues" evidence="2">
    <location>
        <begin position="266"/>
        <end position="278"/>
    </location>
</feature>
<comment type="caution">
    <text evidence="3">The sequence shown here is derived from an EMBL/GenBank/DDBJ whole genome shotgun (WGS) entry which is preliminary data.</text>
</comment>
<evidence type="ECO:0000313" key="3">
    <source>
        <dbReference type="EMBL" id="KAK7195077.1"/>
    </source>
</evidence>
<dbReference type="EMBL" id="JAECZO010000047">
    <property type="protein sequence ID" value="KAK7195077.1"/>
    <property type="molecule type" value="Genomic_DNA"/>
</dbReference>
<dbReference type="AlphaFoldDB" id="A0AAW0EM09"/>
<feature type="region of interest" description="Disordered" evidence="2">
    <location>
        <begin position="368"/>
        <end position="639"/>
    </location>
</feature>
<feature type="compositionally biased region" description="Basic residues" evidence="2">
    <location>
        <begin position="449"/>
        <end position="468"/>
    </location>
</feature>
<feature type="compositionally biased region" description="Basic residues" evidence="2">
    <location>
        <begin position="423"/>
        <end position="432"/>
    </location>
</feature>
<evidence type="ECO:0000256" key="2">
    <source>
        <dbReference type="SAM" id="MobiDB-lite"/>
    </source>
</evidence>
<proteinExistence type="predicted"/>
<accession>A0AAW0EM09</accession>
<feature type="compositionally biased region" description="Basic and acidic residues" evidence="2">
    <location>
        <begin position="501"/>
        <end position="510"/>
    </location>
</feature>
<feature type="coiled-coil region" evidence="1">
    <location>
        <begin position="915"/>
        <end position="942"/>
    </location>
</feature>
<feature type="region of interest" description="Disordered" evidence="2">
    <location>
        <begin position="227"/>
        <end position="278"/>
    </location>
</feature>
<evidence type="ECO:0000256" key="1">
    <source>
        <dbReference type="SAM" id="Coils"/>
    </source>
</evidence>
<keyword evidence="4" id="KW-1185">Reference proteome</keyword>
<reference evidence="3 4" key="1">
    <citation type="journal article" date="2021" name="MBio">
        <title>A New Model Trypanosomatid, Novymonas esmeraldas: Genomic Perception of Its 'Candidatus Pandoraea novymonadis' Endosymbiont.</title>
        <authorList>
            <person name="Zakharova A."/>
            <person name="Saura A."/>
            <person name="Butenko A."/>
            <person name="Podesvova L."/>
            <person name="Warmusova S."/>
            <person name="Kostygov A.Y."/>
            <person name="Nenarokova A."/>
            <person name="Lukes J."/>
            <person name="Opperdoes F.R."/>
            <person name="Yurchenko V."/>
        </authorList>
    </citation>
    <scope>NUCLEOTIDE SEQUENCE [LARGE SCALE GENOMIC DNA]</scope>
    <source>
        <strain evidence="3 4">E262AT.01</strain>
    </source>
</reference>
<protein>
    <submittedName>
        <fullName evidence="3">Uncharacterized protein</fullName>
    </submittedName>
</protein>
<feature type="compositionally biased region" description="Low complexity" evidence="2">
    <location>
        <begin position="433"/>
        <end position="448"/>
    </location>
</feature>
<feature type="compositionally biased region" description="Low complexity" evidence="2">
    <location>
        <begin position="410"/>
        <end position="419"/>
    </location>
</feature>
<name>A0AAW0EM09_9TRYP</name>
<sequence>MASYCEVCQGLYNTPHPHWRGQRSFLLPPCAALDSNPCVMESGVSPSRPSHGGSGGGRSMSWPRSTDPVHVAPHTLASAVSPRPGGARRGTYTCPSQQQRSASASAAHGAYESSRSHGGPCGASHAAPPSPAEVRPTGEEGGDGRRGRHRRSATSPTPPPPLSFRGQRWRSPTHAGYSEGTYCSLRRADGHPPQSCYLRRGEGQGCVSLAHSREDVAGCAAEEAQWGCEGGQETPPSTTSPVTPAAQADARAAPPPPHRSQLHGTPRHDKDDDGDDRHHRCDALYAAAAATAASASDAAPALLAAPAATPHTHVAPGAPPPPSRRRTTASAPPQPPQRPPPPPALPMSCARETVADLVAQIREEVSGGVAPWTVPSTSAEPPPQPPQRHRREERRRHTPRVKGVAALHRSSVSPSSSSDAGERRRRRHRHRCASASASAAVAAAAAAQKRVRSAPVRRGRRSRGRHQRSSSSSSTKTSCSTASSSSSSACLRRTVRGAEAVLRRLQDKSRAGGGGGDSRPRTPEAARRTQRRIHGATAASAPASVSASAAAVERWAAETATDRPQPTTDAAVHARGRGEAHRRSASTRGAAPPLHRSASPLSTTTERLVDAHPHAPWPPAGGHSPPERRADGPPRRTGVADTADEVHTLVAELAAEVREQQEGWRVKQEHRVERLREGLASLCAAVRKDLQRVRDEVGTVRAEATAAAVAGERRTQEVLTAAQRADALARRAAAADTSSFSVVAAVAQSTPDDQRRLAALLLPHLRPLIAAAVQEEVQQELRRHHAEQDASQRALERRLHASVADAVASLPRRAEEEDVAAAAAPLLATFSSADAFDAHLRATTRAVLLEEDDRRYGLSSENERRHERRVRQLQREWEETLHAAQAQWRSEWKAVLEREASAWTRKARAPLQQHADILQDIVTALTRDATRLQEQQEALSARLSASLRQEREMRTHEQTQLAERIDQRWRQQLPREVESACVRIGALREQRRAVLDPAGAAETWRRSGVAPMSPVATAPAAAAPASAPEELRLSVVQPAMEHMRRLLASHQELIDAAVEDRCRRAERTVEGSRHVWVQNVAEVRTKLSALRADVRGAFGELCENLNVAAPAL</sequence>
<feature type="compositionally biased region" description="Low complexity" evidence="2">
    <location>
        <begin position="536"/>
        <end position="559"/>
    </location>
</feature>
<evidence type="ECO:0000313" key="4">
    <source>
        <dbReference type="Proteomes" id="UP001430356"/>
    </source>
</evidence>
<feature type="compositionally biased region" description="Low complexity" evidence="2">
    <location>
        <begin position="469"/>
        <end position="492"/>
    </location>
</feature>
<feature type="compositionally biased region" description="Basic and acidic residues" evidence="2">
    <location>
        <begin position="625"/>
        <end position="634"/>
    </location>
</feature>
<feature type="compositionally biased region" description="Low complexity" evidence="2">
    <location>
        <begin position="42"/>
        <end position="51"/>
    </location>
</feature>
<feature type="region of interest" description="Disordered" evidence="2">
    <location>
        <begin position="309"/>
        <end position="348"/>
    </location>
</feature>
<feature type="compositionally biased region" description="Pro residues" evidence="2">
    <location>
        <begin position="332"/>
        <end position="345"/>
    </location>
</feature>
<gene>
    <name evidence="3" type="ORF">NESM_000430600</name>
</gene>